<proteinExistence type="predicted"/>
<keyword evidence="2" id="KW-1185">Reference proteome</keyword>
<protein>
    <submittedName>
        <fullName evidence="1">Uncharacterized protein</fullName>
    </submittedName>
</protein>
<comment type="caution">
    <text evidence="1">The sequence shown here is derived from an EMBL/GenBank/DDBJ whole genome shotgun (WGS) entry which is preliminary data.</text>
</comment>
<name>A0AAW1LAQ5_POPJA</name>
<gene>
    <name evidence="1" type="ORF">QE152_g14029</name>
</gene>
<organism evidence="1 2">
    <name type="scientific">Popillia japonica</name>
    <name type="common">Japanese beetle</name>
    <dbReference type="NCBI Taxonomy" id="7064"/>
    <lineage>
        <taxon>Eukaryota</taxon>
        <taxon>Metazoa</taxon>
        <taxon>Ecdysozoa</taxon>
        <taxon>Arthropoda</taxon>
        <taxon>Hexapoda</taxon>
        <taxon>Insecta</taxon>
        <taxon>Pterygota</taxon>
        <taxon>Neoptera</taxon>
        <taxon>Endopterygota</taxon>
        <taxon>Coleoptera</taxon>
        <taxon>Polyphaga</taxon>
        <taxon>Scarabaeiformia</taxon>
        <taxon>Scarabaeidae</taxon>
        <taxon>Rutelinae</taxon>
        <taxon>Popillia</taxon>
    </lineage>
</organism>
<evidence type="ECO:0000313" key="2">
    <source>
        <dbReference type="Proteomes" id="UP001458880"/>
    </source>
</evidence>
<evidence type="ECO:0000313" key="1">
    <source>
        <dbReference type="EMBL" id="KAK9731012.1"/>
    </source>
</evidence>
<dbReference type="Proteomes" id="UP001458880">
    <property type="component" value="Unassembled WGS sequence"/>
</dbReference>
<dbReference type="EMBL" id="JASPKY010000139">
    <property type="protein sequence ID" value="KAK9731012.1"/>
    <property type="molecule type" value="Genomic_DNA"/>
</dbReference>
<accession>A0AAW1LAQ5</accession>
<dbReference type="AlphaFoldDB" id="A0AAW1LAQ5"/>
<reference evidence="1 2" key="1">
    <citation type="journal article" date="2024" name="BMC Genomics">
        <title>De novo assembly and annotation of Popillia japonica's genome with initial clues to its potential as an invasive pest.</title>
        <authorList>
            <person name="Cucini C."/>
            <person name="Boschi S."/>
            <person name="Funari R."/>
            <person name="Cardaioli E."/>
            <person name="Iannotti N."/>
            <person name="Marturano G."/>
            <person name="Paoli F."/>
            <person name="Bruttini M."/>
            <person name="Carapelli A."/>
            <person name="Frati F."/>
            <person name="Nardi F."/>
        </authorList>
    </citation>
    <scope>NUCLEOTIDE SEQUENCE [LARGE SCALE GENOMIC DNA]</scope>
    <source>
        <strain evidence="1">DMR45628</strain>
    </source>
</reference>
<sequence length="97" mass="10792">MKGMKLLTPYAIPDKEKKAVAKELFPYPISETGNYRKTVKTVERFTLPELKEAINNMKSGNTTANIGFGTLVMYSSEDTAGLRNFETTCLPLAKTPE</sequence>